<keyword evidence="2" id="KW-1185">Reference proteome</keyword>
<dbReference type="EMBL" id="CAJDYZ010003810">
    <property type="protein sequence ID" value="CAD1470520.1"/>
    <property type="molecule type" value="Genomic_DNA"/>
</dbReference>
<gene>
    <name evidence="1" type="ORF">MHI_LOCUS188645</name>
</gene>
<evidence type="ECO:0000313" key="1">
    <source>
        <dbReference type="EMBL" id="CAD1470520.1"/>
    </source>
</evidence>
<accession>A0A6V7H0B3</accession>
<dbReference type="Proteomes" id="UP000752696">
    <property type="component" value="Unassembled WGS sequence"/>
</dbReference>
<protein>
    <submittedName>
        <fullName evidence="1">Uncharacterized protein</fullName>
    </submittedName>
</protein>
<organism evidence="1 2">
    <name type="scientific">Heterotrigona itama</name>
    <dbReference type="NCBI Taxonomy" id="395501"/>
    <lineage>
        <taxon>Eukaryota</taxon>
        <taxon>Metazoa</taxon>
        <taxon>Ecdysozoa</taxon>
        <taxon>Arthropoda</taxon>
        <taxon>Hexapoda</taxon>
        <taxon>Insecta</taxon>
        <taxon>Pterygota</taxon>
        <taxon>Neoptera</taxon>
        <taxon>Endopterygota</taxon>
        <taxon>Hymenoptera</taxon>
        <taxon>Apocrita</taxon>
        <taxon>Aculeata</taxon>
        <taxon>Apoidea</taxon>
        <taxon>Anthophila</taxon>
        <taxon>Apidae</taxon>
        <taxon>Heterotrigona</taxon>
    </lineage>
</organism>
<sequence length="117" mass="12466">MWVSSSGSSRPETTLHRSSSLAAHGSDSSWSLFLGTVSCGAVYLLLQNTSSSMVSTCELSSTTMIGVAPSWRLDFEMDLLYTSLVTLLVKLNFRTSFLSKAAGLFGPFALNSSSVPS</sequence>
<evidence type="ECO:0000313" key="2">
    <source>
        <dbReference type="Proteomes" id="UP000752696"/>
    </source>
</evidence>
<dbReference type="AlphaFoldDB" id="A0A6V7H0B3"/>
<comment type="caution">
    <text evidence="1">The sequence shown here is derived from an EMBL/GenBank/DDBJ whole genome shotgun (WGS) entry which is preliminary data.</text>
</comment>
<reference evidence="1" key="1">
    <citation type="submission" date="2020-07" db="EMBL/GenBank/DDBJ databases">
        <authorList>
            <person name="Nazaruddin N."/>
        </authorList>
    </citation>
    <scope>NUCLEOTIDE SEQUENCE</scope>
</reference>
<name>A0A6V7H0B3_9HYME</name>
<proteinExistence type="predicted"/>